<evidence type="ECO:0000313" key="3">
    <source>
        <dbReference type="Proteomes" id="UP000035080"/>
    </source>
</evidence>
<dbReference type="RefSeq" id="WP_039368080.1">
    <property type="nucleotide sequence ID" value="NZ_CP047385.1"/>
</dbReference>
<feature type="region of interest" description="Disordered" evidence="1">
    <location>
        <begin position="1"/>
        <end position="20"/>
    </location>
</feature>
<dbReference type="EMBL" id="CP047385">
    <property type="protein sequence ID" value="QHF13104.1"/>
    <property type="molecule type" value="Genomic_DNA"/>
</dbReference>
<keyword evidence="3" id="KW-1185">Reference proteome</keyword>
<dbReference type="SUPFAM" id="SSF48403">
    <property type="entry name" value="Ankyrin repeat"/>
    <property type="match status" value="1"/>
</dbReference>
<dbReference type="Gene3D" id="1.25.40.20">
    <property type="entry name" value="Ankyrin repeat-containing domain"/>
    <property type="match status" value="1"/>
</dbReference>
<accession>A0ABX6HRB4</accession>
<dbReference type="Proteomes" id="UP000035080">
    <property type="component" value="Chromosome"/>
</dbReference>
<name>A0ABX6HRB4_9BURK</name>
<sequence length="397" mass="43039">MPGISTTPSPATSNTECLSPTGIDLDHRVYRKPTAPLAAMTLSEVLDAQKSLNYRPQDIWHTLIDTRTFASRELRAICENAAPNGSLFGEMVTLLTTQEADRSLDGLANAGVFLAPARSYQVRAEDAALLRSDEGLKLWLQYAAAPTGYLNVFDASDVFGETIAADCSRIDKILRVLVASGRDRTDAPPLHPADSAPRNPLSHLCSQVAPQWLHRLLELDARPGQINSEGMPLTVVAMRAQAVRLYMASHDPLIPYDSLRQLAHLLKRHGADLMQSNRAGMPSVAILTFHGLCGAAEALLAAGADPNAPDANGNTLMHHLAYVVRSRNDPAKASYAHLAHYALIVASQFGGDLTRVNRAGQSPRAWLPSPFNLAPLVDKAFLDTVRNTALRRIRSLV</sequence>
<evidence type="ECO:0000313" key="2">
    <source>
        <dbReference type="EMBL" id="QHF13104.1"/>
    </source>
</evidence>
<gene>
    <name evidence="2" type="ORF">PI93_011005</name>
</gene>
<organism evidence="2 3">
    <name type="scientific">Pandoraea fibrosis</name>
    <dbReference type="NCBI Taxonomy" id="1891094"/>
    <lineage>
        <taxon>Bacteria</taxon>
        <taxon>Pseudomonadati</taxon>
        <taxon>Pseudomonadota</taxon>
        <taxon>Betaproteobacteria</taxon>
        <taxon>Burkholderiales</taxon>
        <taxon>Burkholderiaceae</taxon>
        <taxon>Pandoraea</taxon>
    </lineage>
</organism>
<reference evidence="2 3" key="1">
    <citation type="journal article" date="2015" name="Genome Announc.">
        <title>Genome Sequences of Two Pandoraea pnomenusa Isolates Recovered 11 Months Apart from a Cystic Fibrosis Patient.</title>
        <authorList>
            <person name="Ee R."/>
            <person name="Ambrose M."/>
            <person name="Lazenby J."/>
            <person name="Williams P."/>
            <person name="Chan K.G."/>
            <person name="Roddam L."/>
        </authorList>
    </citation>
    <scope>NUCLEOTIDE SEQUENCE [LARGE SCALE GENOMIC DNA]</scope>
    <source>
        <strain evidence="2 3">6399</strain>
    </source>
</reference>
<evidence type="ECO:0000256" key="1">
    <source>
        <dbReference type="SAM" id="MobiDB-lite"/>
    </source>
</evidence>
<feature type="compositionally biased region" description="Polar residues" evidence="1">
    <location>
        <begin position="1"/>
        <end position="18"/>
    </location>
</feature>
<protein>
    <recommendedName>
        <fullName evidence="4">Ankyrin</fullName>
    </recommendedName>
</protein>
<evidence type="ECO:0008006" key="4">
    <source>
        <dbReference type="Google" id="ProtNLM"/>
    </source>
</evidence>
<proteinExistence type="predicted"/>
<dbReference type="InterPro" id="IPR036770">
    <property type="entry name" value="Ankyrin_rpt-contain_sf"/>
</dbReference>